<name>A0A1I7RN64_BURXY</name>
<organism evidence="1 2">
    <name type="scientific">Bursaphelenchus xylophilus</name>
    <name type="common">Pinewood nematode worm</name>
    <name type="synonym">Aphelenchoides xylophilus</name>
    <dbReference type="NCBI Taxonomy" id="6326"/>
    <lineage>
        <taxon>Eukaryota</taxon>
        <taxon>Metazoa</taxon>
        <taxon>Ecdysozoa</taxon>
        <taxon>Nematoda</taxon>
        <taxon>Chromadorea</taxon>
        <taxon>Rhabditida</taxon>
        <taxon>Tylenchina</taxon>
        <taxon>Tylenchomorpha</taxon>
        <taxon>Aphelenchoidea</taxon>
        <taxon>Aphelenchoididae</taxon>
        <taxon>Bursaphelenchus</taxon>
    </lineage>
</organism>
<sequence length="303" mass="33892">MKYRVSYDKSVETTTDDVYECSDYCAKNEVLVFYYYTNGSCIAIRSVVSYTIETSDVLDSKTRNYTVYVATARSGCDCSDMGSVQAQLSIIDLTYGENICPPGYNYAVDTTMSFLCGDTVADLGGSSDPYGHKFNTYRVGVTTNTTGYPEQSQVNNYVMNRAQATTTSKYTCSTEQAFVVFLMDGYYCHRLVELYINSSTPLIENRCKDYLTGGTPVKLFNNLIRGFLYINNYGWPVVGIVRNGTGWMYWDNTTIPTDQLFWQDGYPLDDGDIVMVGVQGLSLFNGPENVDNVFPCIAHATKL</sequence>
<protein>
    <submittedName>
        <fullName evidence="2">C-type lectin domain-containing protein</fullName>
    </submittedName>
</protein>
<proteinExistence type="predicted"/>
<accession>A0A1I7RN64</accession>
<dbReference type="AlphaFoldDB" id="A0A1I7RN64"/>
<evidence type="ECO:0000313" key="2">
    <source>
        <dbReference type="WBParaSite" id="BXY_0215000.1"/>
    </source>
</evidence>
<dbReference type="Proteomes" id="UP000095284">
    <property type="component" value="Unplaced"/>
</dbReference>
<evidence type="ECO:0000313" key="1">
    <source>
        <dbReference type="Proteomes" id="UP000095284"/>
    </source>
</evidence>
<dbReference type="WBParaSite" id="BXY_0215000.1">
    <property type="protein sequence ID" value="BXY_0215000.1"/>
    <property type="gene ID" value="BXY_0215000"/>
</dbReference>
<reference evidence="2" key="1">
    <citation type="submission" date="2016-11" db="UniProtKB">
        <authorList>
            <consortium name="WormBaseParasite"/>
        </authorList>
    </citation>
    <scope>IDENTIFICATION</scope>
</reference>